<evidence type="ECO:0000313" key="3">
    <source>
        <dbReference type="Proteomes" id="UP000503462"/>
    </source>
</evidence>
<dbReference type="AlphaFoldDB" id="A0A6H0XY11"/>
<dbReference type="OrthoDB" id="3928002at2759"/>
<proteinExistence type="predicted"/>
<accession>A0A6H0XY11</accession>
<organism evidence="2 3">
    <name type="scientific">Peltaster fructicola</name>
    <dbReference type="NCBI Taxonomy" id="286661"/>
    <lineage>
        <taxon>Eukaryota</taxon>
        <taxon>Fungi</taxon>
        <taxon>Dikarya</taxon>
        <taxon>Ascomycota</taxon>
        <taxon>Pezizomycotina</taxon>
        <taxon>Dothideomycetes</taxon>
        <taxon>Dothideomycetes incertae sedis</taxon>
        <taxon>Peltaster</taxon>
    </lineage>
</organism>
<evidence type="ECO:0000313" key="2">
    <source>
        <dbReference type="EMBL" id="QIW99642.1"/>
    </source>
</evidence>
<gene>
    <name evidence="2" type="ORF">AMS68_005160</name>
</gene>
<dbReference type="PANTHER" id="PTHR38049:SF2">
    <property type="entry name" value="RICIN B LECTIN DOMAIN-CONTAINING PROTEIN"/>
    <property type="match status" value="1"/>
</dbReference>
<keyword evidence="1" id="KW-0732">Signal</keyword>
<dbReference type="EMBL" id="CP051141">
    <property type="protein sequence ID" value="QIW99642.1"/>
    <property type="molecule type" value="Genomic_DNA"/>
</dbReference>
<dbReference type="PANTHER" id="PTHR38049">
    <property type="entry name" value="RICIN B LECTIN DOMAIN-CONTAINING PROTEIN"/>
    <property type="match status" value="1"/>
</dbReference>
<keyword evidence="3" id="KW-1185">Reference proteome</keyword>
<protein>
    <submittedName>
        <fullName evidence="2">Uncharacterized protein</fullName>
    </submittedName>
</protein>
<dbReference type="Proteomes" id="UP000503462">
    <property type="component" value="Chromosome 3"/>
</dbReference>
<feature type="signal peptide" evidence="1">
    <location>
        <begin position="1"/>
        <end position="21"/>
    </location>
</feature>
<feature type="chain" id="PRO_5026140503" evidence="1">
    <location>
        <begin position="22"/>
        <end position="234"/>
    </location>
</feature>
<reference evidence="2 3" key="1">
    <citation type="journal article" date="2016" name="Sci. Rep.">
        <title>Peltaster fructicola genome reveals evolution from an invasive phytopathogen to an ectophytic parasite.</title>
        <authorList>
            <person name="Xu C."/>
            <person name="Chen H."/>
            <person name="Gleason M.L."/>
            <person name="Xu J.R."/>
            <person name="Liu H."/>
            <person name="Zhang R."/>
            <person name="Sun G."/>
        </authorList>
    </citation>
    <scope>NUCLEOTIDE SEQUENCE [LARGE SCALE GENOMIC DNA]</scope>
    <source>
        <strain evidence="2 3">LNHT1506</strain>
    </source>
</reference>
<evidence type="ECO:0000256" key="1">
    <source>
        <dbReference type="SAM" id="SignalP"/>
    </source>
</evidence>
<name>A0A6H0XY11_9PEZI</name>
<sequence>MVFGIITAVAACPAIVGTTEAIRHGQKQNQREEHRGRKCHLTVSLLKPSRYSAQFNNAPIVLRNGKLYVDTRKDVDLRPDLEEHFPASVNYLPFPDMMEIWRKSGYANGEGLVTWINHERHLNWVFVNHKTHAVEYGLRAPAEQNLVGPWDCTKVDRRLTFQGWEGFIAVQEDENDDMWALYFDCKDNGLKGHGQIGHEKRRMLEVEIWRKELRIDYEDAVDERAERLQLKDET</sequence>